<evidence type="ECO:0000313" key="2">
    <source>
        <dbReference type="Proteomes" id="UP000664601"/>
    </source>
</evidence>
<evidence type="ECO:0008006" key="3">
    <source>
        <dbReference type="Google" id="ProtNLM"/>
    </source>
</evidence>
<evidence type="ECO:0000313" key="1">
    <source>
        <dbReference type="EMBL" id="MBO1306554.1"/>
    </source>
</evidence>
<organism evidence="1 2">
    <name type="scientific">Candidatus Enterococcus moelleringii</name>
    <dbReference type="NCBI Taxonomy" id="2815325"/>
    <lineage>
        <taxon>Bacteria</taxon>
        <taxon>Bacillati</taxon>
        <taxon>Bacillota</taxon>
        <taxon>Bacilli</taxon>
        <taxon>Lactobacillales</taxon>
        <taxon>Enterococcaceae</taxon>
        <taxon>Enterococcus</taxon>
    </lineage>
</organism>
<dbReference type="EMBL" id="JAFREM010000016">
    <property type="protein sequence ID" value="MBO1306554.1"/>
    <property type="molecule type" value="Genomic_DNA"/>
</dbReference>
<comment type="caution">
    <text evidence="1">The sequence shown here is derived from an EMBL/GenBank/DDBJ whole genome shotgun (WGS) entry which is preliminary data.</text>
</comment>
<reference evidence="1 2" key="1">
    <citation type="submission" date="2021-03" db="EMBL/GenBank/DDBJ databases">
        <title>Enterococcal diversity collection.</title>
        <authorList>
            <person name="Gilmore M.S."/>
            <person name="Schwartzman J."/>
            <person name="Van Tyne D."/>
            <person name="Martin M."/>
            <person name="Earl A.M."/>
            <person name="Manson A.L."/>
            <person name="Straub T."/>
            <person name="Salamzade R."/>
            <person name="Saavedra J."/>
            <person name="Lebreton F."/>
            <person name="Prichula J."/>
            <person name="Schaufler K."/>
            <person name="Gaca A."/>
            <person name="Sgardioli B."/>
            <person name="Wagenaar J."/>
            <person name="Strong T."/>
        </authorList>
    </citation>
    <scope>NUCLEOTIDE SEQUENCE [LARGE SCALE GENOMIC DNA]</scope>
    <source>
        <strain evidence="1 2">669A</strain>
    </source>
</reference>
<dbReference type="Proteomes" id="UP000664601">
    <property type="component" value="Unassembled WGS sequence"/>
</dbReference>
<accession>A0ABS3LAA0</accession>
<proteinExistence type="predicted"/>
<protein>
    <recommendedName>
        <fullName evidence="3">Helix-turn-helix domain-containing protein</fullName>
    </recommendedName>
</protein>
<name>A0ABS3LAA0_9ENTE</name>
<keyword evidence="2" id="KW-1185">Reference proteome</keyword>
<sequence>MGLKLSECNYSTVMKGVNDISEVEVTTKVAIPDEILEQIAEMVVPLVVEKLKDEMEVWTKFIDLPPCPSKSQIKKTLRIGDATLDYLIANGATPMVWGENTIRIQRSDLVKAFDNTKIKL</sequence>
<gene>
    <name evidence="1" type="ORF">JZO70_10295</name>
</gene>
<dbReference type="RefSeq" id="WP_207673481.1">
    <property type="nucleotide sequence ID" value="NZ_JAFREM010000016.1"/>
</dbReference>